<dbReference type="InterPro" id="IPR002035">
    <property type="entry name" value="VWF_A"/>
</dbReference>
<evidence type="ECO:0000313" key="3">
    <source>
        <dbReference type="RefSeq" id="XP_022111551.1"/>
    </source>
</evidence>
<keyword evidence="2" id="KW-1185">Reference proteome</keyword>
<dbReference type="Pfam" id="PF13768">
    <property type="entry name" value="VWA_3"/>
    <property type="match status" value="1"/>
</dbReference>
<dbReference type="OMA" id="KTDIRRW"/>
<proteinExistence type="predicted"/>
<dbReference type="Proteomes" id="UP000694845">
    <property type="component" value="Unplaced"/>
</dbReference>
<sequence length="158" mass="17215">MGGRKMQQTKEAMGTILSDLREKDAFAIVTFESSTQSWSPSLVPANQENVADARGYIRDLQDAGATNLHQGLVGAMDILEEAKDNAISTAGTFDLIITLTDGMPNTGQISDAEGIKTDIRRWLEGRFSLFCLGFGEGVRYPFLEQLALQNKGLATQDL</sequence>
<feature type="domain" description="VWFA" evidence="1">
    <location>
        <begin position="1"/>
        <end position="158"/>
    </location>
</feature>
<dbReference type="PROSITE" id="PS50234">
    <property type="entry name" value="VWFA"/>
    <property type="match status" value="1"/>
</dbReference>
<dbReference type="InterPro" id="IPR050934">
    <property type="entry name" value="ITIH"/>
</dbReference>
<name>A0A8B8A6E0_ACAPL</name>
<dbReference type="KEGG" id="aplc:110990758"/>
<dbReference type="SMART" id="SM00327">
    <property type="entry name" value="VWA"/>
    <property type="match status" value="1"/>
</dbReference>
<dbReference type="SUPFAM" id="SSF53300">
    <property type="entry name" value="vWA-like"/>
    <property type="match status" value="1"/>
</dbReference>
<dbReference type="Gene3D" id="3.40.50.410">
    <property type="entry name" value="von Willebrand factor, type A domain"/>
    <property type="match status" value="1"/>
</dbReference>
<dbReference type="OrthoDB" id="299997at2759"/>
<dbReference type="GeneID" id="110990758"/>
<accession>A0A8B8A6E0</accession>
<protein>
    <submittedName>
        <fullName evidence="3">Inter-alpha-trypsin inhibitor heavy chain H4-like</fullName>
    </submittedName>
</protein>
<reference evidence="3" key="1">
    <citation type="submission" date="2025-08" db="UniProtKB">
        <authorList>
            <consortium name="RefSeq"/>
        </authorList>
    </citation>
    <scope>IDENTIFICATION</scope>
</reference>
<evidence type="ECO:0000259" key="1">
    <source>
        <dbReference type="PROSITE" id="PS50234"/>
    </source>
</evidence>
<gene>
    <name evidence="3" type="primary">LOC110990758</name>
</gene>
<organism evidence="2 3">
    <name type="scientific">Acanthaster planci</name>
    <name type="common">Crown-of-thorns starfish</name>
    <dbReference type="NCBI Taxonomy" id="133434"/>
    <lineage>
        <taxon>Eukaryota</taxon>
        <taxon>Metazoa</taxon>
        <taxon>Echinodermata</taxon>
        <taxon>Eleutherozoa</taxon>
        <taxon>Asterozoa</taxon>
        <taxon>Asteroidea</taxon>
        <taxon>Valvatacea</taxon>
        <taxon>Valvatida</taxon>
        <taxon>Acanthasteridae</taxon>
        <taxon>Acanthaster</taxon>
    </lineage>
</organism>
<dbReference type="RefSeq" id="XP_022111551.1">
    <property type="nucleotide sequence ID" value="XM_022255859.1"/>
</dbReference>
<evidence type="ECO:0000313" key="2">
    <source>
        <dbReference type="Proteomes" id="UP000694845"/>
    </source>
</evidence>
<dbReference type="PANTHER" id="PTHR10338:SF108">
    <property type="entry name" value="INTER-ALPHA-TRYPSIN INHIBITOR HEAVY CHAIN H4-LIKE PROTEIN"/>
    <property type="match status" value="1"/>
</dbReference>
<dbReference type="AlphaFoldDB" id="A0A8B8A6E0"/>
<dbReference type="PANTHER" id="PTHR10338">
    <property type="entry name" value="INTER-ALPHA-TRYPSIN INHIBITOR HEAVY CHAIN FAMILY MEMBER"/>
    <property type="match status" value="1"/>
</dbReference>
<dbReference type="InterPro" id="IPR036465">
    <property type="entry name" value="vWFA_dom_sf"/>
</dbReference>